<gene>
    <name evidence="2" type="ORF">E2F46_10955</name>
</gene>
<name>A0A4R5TLG7_9GAMM</name>
<feature type="compositionally biased region" description="Basic residues" evidence="1">
    <location>
        <begin position="1"/>
        <end position="11"/>
    </location>
</feature>
<dbReference type="EMBL" id="SMTF01000008">
    <property type="protein sequence ID" value="TDK23430.1"/>
    <property type="molecule type" value="Genomic_DNA"/>
</dbReference>
<sequence>MTTKRPAKKAPAKAGAGNGEYTAPSAYTFGAVTIRLPDSPLTPDTTKEEGIPRLVTDQEYREKALSSMRAFLEFADRVERGDDSLTSMERMWIAGAVRAYASQVYLKPPRKGPEPEIDPAQVIPMLHEKIRGKGLNKTNAVLEVADELGKSDKAIWNLLKKYPEQIAVLEEFFWGTEEKK</sequence>
<keyword evidence="3" id="KW-1185">Reference proteome</keyword>
<reference evidence="2 3" key="1">
    <citation type="submission" date="2019-03" db="EMBL/GenBank/DDBJ databases">
        <title>Luteimonas zhaokaii sp.nov., isolated from the rectal contents of Plateau pika in Yushu, Qinghai Province, China.</title>
        <authorList>
            <person name="Zhang G."/>
        </authorList>
    </citation>
    <scope>NUCLEOTIDE SEQUENCE [LARGE SCALE GENOMIC DNA]</scope>
    <source>
        <strain evidence="2 3">B9</strain>
    </source>
</reference>
<organism evidence="2 3">
    <name type="scientific">Luteimonas aestuarii</name>
    <dbReference type="NCBI Taxonomy" id="453837"/>
    <lineage>
        <taxon>Bacteria</taxon>
        <taxon>Pseudomonadati</taxon>
        <taxon>Pseudomonadota</taxon>
        <taxon>Gammaproteobacteria</taxon>
        <taxon>Lysobacterales</taxon>
        <taxon>Lysobacteraceae</taxon>
        <taxon>Luteimonas</taxon>
    </lineage>
</organism>
<dbReference type="AlphaFoldDB" id="A0A4R5TLG7"/>
<evidence type="ECO:0000256" key="1">
    <source>
        <dbReference type="SAM" id="MobiDB-lite"/>
    </source>
</evidence>
<dbReference type="RefSeq" id="WP_133322119.1">
    <property type="nucleotide sequence ID" value="NZ_SMTF01000008.1"/>
</dbReference>
<protein>
    <submittedName>
        <fullName evidence="2">Uncharacterized protein</fullName>
    </submittedName>
</protein>
<accession>A0A4R5TLG7</accession>
<evidence type="ECO:0000313" key="2">
    <source>
        <dbReference type="EMBL" id="TDK23430.1"/>
    </source>
</evidence>
<feature type="region of interest" description="Disordered" evidence="1">
    <location>
        <begin position="1"/>
        <end position="24"/>
    </location>
</feature>
<proteinExistence type="predicted"/>
<comment type="caution">
    <text evidence="2">The sequence shown here is derived from an EMBL/GenBank/DDBJ whole genome shotgun (WGS) entry which is preliminary data.</text>
</comment>
<dbReference type="Proteomes" id="UP000294796">
    <property type="component" value="Unassembled WGS sequence"/>
</dbReference>
<evidence type="ECO:0000313" key="3">
    <source>
        <dbReference type="Proteomes" id="UP000294796"/>
    </source>
</evidence>